<keyword evidence="4" id="KW-1185">Reference proteome</keyword>
<proteinExistence type="predicted"/>
<dbReference type="EnsemblMetazoa" id="AALFPA23_010249.R14281">
    <property type="protein sequence ID" value="AALFPA23_010249.P14281"/>
    <property type="gene ID" value="AALFPA23_010249"/>
</dbReference>
<dbReference type="EnsemblMetazoa" id="AALFPA23_010249.R14282">
    <property type="protein sequence ID" value="AALFPA23_010249.P14282"/>
    <property type="gene ID" value="AALFPA23_010249"/>
</dbReference>
<dbReference type="RefSeq" id="XP_062702364.1">
    <property type="nucleotide sequence ID" value="XM_062846380.1"/>
</dbReference>
<accession>A0ABM1YLH3</accession>
<dbReference type="RefSeq" id="XP_019561562.2">
    <property type="nucleotide sequence ID" value="XM_019706017.3"/>
</dbReference>
<evidence type="ECO:0000313" key="4">
    <source>
        <dbReference type="Proteomes" id="UP000069940"/>
    </source>
</evidence>
<name>A0ABM1YLH3_AEDAL</name>
<organism evidence="3 4">
    <name type="scientific">Aedes albopictus</name>
    <name type="common">Asian tiger mosquito</name>
    <name type="synonym">Stegomyia albopicta</name>
    <dbReference type="NCBI Taxonomy" id="7160"/>
    <lineage>
        <taxon>Eukaryota</taxon>
        <taxon>Metazoa</taxon>
        <taxon>Ecdysozoa</taxon>
        <taxon>Arthropoda</taxon>
        <taxon>Hexapoda</taxon>
        <taxon>Insecta</taxon>
        <taxon>Pterygota</taxon>
        <taxon>Neoptera</taxon>
        <taxon>Endopterygota</taxon>
        <taxon>Diptera</taxon>
        <taxon>Nematocera</taxon>
        <taxon>Culicoidea</taxon>
        <taxon>Culicidae</taxon>
        <taxon>Culicinae</taxon>
        <taxon>Aedini</taxon>
        <taxon>Aedes</taxon>
        <taxon>Stegomyia</taxon>
    </lineage>
</organism>
<feature type="compositionally biased region" description="Polar residues" evidence="1">
    <location>
        <begin position="61"/>
        <end position="71"/>
    </location>
</feature>
<reference evidence="4" key="1">
    <citation type="journal article" date="2015" name="Proc. Natl. Acad. Sci. U.S.A.">
        <title>Genome sequence of the Asian Tiger mosquito, Aedes albopictus, reveals insights into its biology, genetics, and evolution.</title>
        <authorList>
            <person name="Chen X.G."/>
            <person name="Jiang X."/>
            <person name="Gu J."/>
            <person name="Xu M."/>
            <person name="Wu Y."/>
            <person name="Deng Y."/>
            <person name="Zhang C."/>
            <person name="Bonizzoni M."/>
            <person name="Dermauw W."/>
            <person name="Vontas J."/>
            <person name="Armbruster P."/>
            <person name="Huang X."/>
            <person name="Yang Y."/>
            <person name="Zhang H."/>
            <person name="He W."/>
            <person name="Peng H."/>
            <person name="Liu Y."/>
            <person name="Wu K."/>
            <person name="Chen J."/>
            <person name="Lirakis M."/>
            <person name="Topalis P."/>
            <person name="Van Leeuwen T."/>
            <person name="Hall A.B."/>
            <person name="Jiang X."/>
            <person name="Thorpe C."/>
            <person name="Mueller R.L."/>
            <person name="Sun C."/>
            <person name="Waterhouse R.M."/>
            <person name="Yan G."/>
            <person name="Tu Z.J."/>
            <person name="Fang X."/>
            <person name="James A.A."/>
        </authorList>
    </citation>
    <scope>NUCLEOTIDE SEQUENCE [LARGE SCALE GENOMIC DNA]</scope>
    <source>
        <strain evidence="4">Foshan</strain>
    </source>
</reference>
<feature type="region of interest" description="Disordered" evidence="1">
    <location>
        <begin position="61"/>
        <end position="83"/>
    </location>
</feature>
<evidence type="ECO:0000313" key="3">
    <source>
        <dbReference type="EnsemblMetazoa" id="AALFPA23_010249.P14281"/>
    </source>
</evidence>
<feature type="compositionally biased region" description="Basic and acidic residues" evidence="1">
    <location>
        <begin position="74"/>
        <end position="83"/>
    </location>
</feature>
<dbReference type="GeneID" id="109430003"/>
<evidence type="ECO:0008006" key="5">
    <source>
        <dbReference type="Google" id="ProtNLM"/>
    </source>
</evidence>
<dbReference type="Proteomes" id="UP000069940">
    <property type="component" value="Unassembled WGS sequence"/>
</dbReference>
<sequence>MTKHHHQLCYALFLFIAVPLIDATIPTIDNIVKVLQSPSFQQIVLPQPLIAADPTVVASDTNKPASASSVPNADKVKPQADASIEAKDENPTLKLVTRVLDTFRPPLPSQQVVLIPQRYRALPGCPLCDASVYSYCDYKVYHDGCCCGTMNGGGYGNGFGGVSNGIGYGGCGYQEDCGFLYANSCYEHQLIVNCCCNSPY</sequence>
<feature type="signal peptide" evidence="2">
    <location>
        <begin position="1"/>
        <end position="23"/>
    </location>
</feature>
<evidence type="ECO:0000256" key="2">
    <source>
        <dbReference type="SAM" id="SignalP"/>
    </source>
</evidence>
<evidence type="ECO:0000256" key="1">
    <source>
        <dbReference type="SAM" id="MobiDB-lite"/>
    </source>
</evidence>
<protein>
    <recommendedName>
        <fullName evidence="5">Secreted protein</fullName>
    </recommendedName>
</protein>
<feature type="chain" id="PRO_5045023559" description="Secreted protein" evidence="2">
    <location>
        <begin position="24"/>
        <end position="200"/>
    </location>
</feature>
<keyword evidence="2" id="KW-0732">Signal</keyword>
<reference evidence="3" key="2">
    <citation type="submission" date="2025-05" db="UniProtKB">
        <authorList>
            <consortium name="EnsemblMetazoa"/>
        </authorList>
    </citation>
    <scope>IDENTIFICATION</scope>
    <source>
        <strain evidence="3">Foshan</strain>
    </source>
</reference>